<sequence>MKILICSNVYPPKFIGGAELIAHQQAVMLKRAGHEVEVFCGDIREGYPRHSLRTDELDGIPVHRNRLTGEDFQINLLSFNHPEVEDNFRAVIERFKPDVVHGHNLIGLSTRILRIAKDAGAFCVVTLHDHWGYCLKNTAMLEDGQLCDDFTACTRCHGPLDDGRGRNIPIRLRQGHFRILFDSVDAFISPSVHLAKSYLKAGFPAEKMHVNWNGVDFQRFSNIDRRAAPAVRFTFVGYFGKHKGAATLLKALAIVKNHVNVHVNLIGEGEQHEEYERLVASSGSKDLVTFWGKIPNEQMTSVYENTDVLVLPSIWPENQPVSITEAMCSGIPVIASRIGGMPELVRHGVTGLTFEPGNASDLAHCMEEMARSPELRTLLGVNAQQAMRFNAFEMQVSRLVHIYRLSIDHSRNPGPAARILCIGDRFDQSFATIVEATHECLAEEIRPVFTHHEWVTPAQLREFSLIWITESNGDLSSLIRQNLDIGVPVVLPHAKLRSLPAEHGLPVWFAYEDAAEALACIIEFSRDHAGRHASHTESIS</sequence>
<protein>
    <submittedName>
        <fullName evidence="3">Glycosyl transferase family 1</fullName>
    </submittedName>
</protein>
<dbReference type="InterPro" id="IPR050194">
    <property type="entry name" value="Glycosyltransferase_grp1"/>
</dbReference>
<dbReference type="Gene3D" id="3.40.50.2000">
    <property type="entry name" value="Glycogen Phosphorylase B"/>
    <property type="match status" value="2"/>
</dbReference>
<evidence type="ECO:0000313" key="4">
    <source>
        <dbReference type="Proteomes" id="UP000253104"/>
    </source>
</evidence>
<dbReference type="PANTHER" id="PTHR45947">
    <property type="entry name" value="SULFOQUINOVOSYL TRANSFERASE SQD2"/>
    <property type="match status" value="1"/>
</dbReference>
<dbReference type="EMBL" id="CP024902">
    <property type="protein sequence ID" value="AXF19741.1"/>
    <property type="molecule type" value="Genomic_DNA"/>
</dbReference>
<accession>A0A2Z5MRB1</accession>
<dbReference type="Proteomes" id="UP000253104">
    <property type="component" value="Chromosome mHSR5_A"/>
</dbReference>
<dbReference type="Pfam" id="PF00534">
    <property type="entry name" value="Glycos_transf_1"/>
    <property type="match status" value="1"/>
</dbReference>
<gene>
    <name evidence="3" type="ORF">CUJ89_03900</name>
</gene>
<reference evidence="3 4" key="1">
    <citation type="journal article" date="2018" name="ISME J.">
        <title>Involvement of Burkholderiaceae and sulfurous volatiles in disease-suppressive soils.</title>
        <authorList>
            <person name="Carrion V.J."/>
            <person name="Cordovez V."/>
            <person name="Tyc O."/>
            <person name="Etalo D.W."/>
            <person name="de Bruijn I."/>
            <person name="de Jager V.C."/>
            <person name="Medema M.H."/>
            <person name="Eberl L."/>
            <person name="Raaijmakers J.M."/>
        </authorList>
    </citation>
    <scope>NUCLEOTIDE SEQUENCE [LARGE SCALE GENOMIC DNA]</scope>
    <source>
        <strain evidence="4">mHSR5</strain>
    </source>
</reference>
<evidence type="ECO:0000259" key="2">
    <source>
        <dbReference type="Pfam" id="PF13439"/>
    </source>
</evidence>
<dbReference type="CDD" id="cd03823">
    <property type="entry name" value="GT4_ExpE7-like"/>
    <property type="match status" value="1"/>
</dbReference>
<feature type="domain" description="Glycosyl transferase family 1" evidence="1">
    <location>
        <begin position="233"/>
        <end position="385"/>
    </location>
</feature>
<dbReference type="GO" id="GO:0016757">
    <property type="term" value="F:glycosyltransferase activity"/>
    <property type="evidence" value="ECO:0007669"/>
    <property type="project" value="InterPro"/>
</dbReference>
<name>A0A2Z5MRB1_BURPY</name>
<dbReference type="InterPro" id="IPR001296">
    <property type="entry name" value="Glyco_trans_1"/>
</dbReference>
<dbReference type="OrthoDB" id="509705at2"/>
<dbReference type="AlphaFoldDB" id="A0A2Z5MRB1"/>
<dbReference type="PANTHER" id="PTHR45947:SF3">
    <property type="entry name" value="SULFOQUINOVOSYL TRANSFERASE SQD2"/>
    <property type="match status" value="1"/>
</dbReference>
<dbReference type="Pfam" id="PF13439">
    <property type="entry name" value="Glyco_transf_4"/>
    <property type="match status" value="1"/>
</dbReference>
<keyword evidence="3" id="KW-0808">Transferase</keyword>
<organism evidence="3 4">
    <name type="scientific">Burkholderia pyrrocinia</name>
    <name type="common">Pseudomonas pyrrocinia</name>
    <dbReference type="NCBI Taxonomy" id="60550"/>
    <lineage>
        <taxon>Bacteria</taxon>
        <taxon>Pseudomonadati</taxon>
        <taxon>Pseudomonadota</taxon>
        <taxon>Betaproteobacteria</taxon>
        <taxon>Burkholderiales</taxon>
        <taxon>Burkholderiaceae</taxon>
        <taxon>Burkholderia</taxon>
        <taxon>Burkholderia cepacia complex</taxon>
    </lineage>
</organism>
<feature type="domain" description="Glycosyltransferase subfamily 4-like N-terminal" evidence="2">
    <location>
        <begin position="15"/>
        <end position="219"/>
    </location>
</feature>
<dbReference type="RefSeq" id="WP_114176209.1">
    <property type="nucleotide sequence ID" value="NZ_CP024902.1"/>
</dbReference>
<proteinExistence type="predicted"/>
<evidence type="ECO:0000313" key="3">
    <source>
        <dbReference type="EMBL" id="AXF19741.1"/>
    </source>
</evidence>
<dbReference type="SUPFAM" id="SSF53756">
    <property type="entry name" value="UDP-Glycosyltransferase/glycogen phosphorylase"/>
    <property type="match status" value="1"/>
</dbReference>
<evidence type="ECO:0000259" key="1">
    <source>
        <dbReference type="Pfam" id="PF00534"/>
    </source>
</evidence>
<dbReference type="InterPro" id="IPR028098">
    <property type="entry name" value="Glyco_trans_4-like_N"/>
</dbReference>